<accession>S4VZN9</accession>
<evidence type="ECO:0000313" key="2">
    <source>
        <dbReference type="Proteomes" id="UP000201566"/>
    </source>
</evidence>
<evidence type="ECO:0000313" key="1">
    <source>
        <dbReference type="EMBL" id="AGO83319.1"/>
    </source>
</evidence>
<gene>
    <name evidence="1" type="ORF">pdul_cds_1044</name>
</gene>
<dbReference type="Gene3D" id="1.25.40.20">
    <property type="entry name" value="Ankyrin repeat-containing domain"/>
    <property type="match status" value="2"/>
</dbReference>
<dbReference type="InterPro" id="IPR002110">
    <property type="entry name" value="Ankyrin_rpt"/>
</dbReference>
<sequence>MQEAECDVGLARLPPELVDHIASFLPRVADIAACRAASSLFQPMRIDSAAVRLFNGKVIDALECGAPLAIVEAVRGHLPATEALLLPAVRGGRLDVLARFCASPTRPPFCTRSLLPDAGLVRCWSFASGLVHWEYDDEKDRRGHPATGIHALFEAIDRGRADMVERLLDFGAIASLTPPPVGLGVECMSRAAQSGHLSVMDVIHRRIVDGTLPHKAPGARCGCTPLVGQSAFKADRPEAIEWLDRCGCDGAYRPTKASLREAVEAGHSGIARWLLDGAETHGVEYDFDLYSLLLATRLGATAVVPLVYDWHLERHQDSDPNCDSGSDCDSDPDYDLGIDNILVEAGKHGHLDILRWAAGEPVADPNVRQRIEPVRAWYTGCAAWGATVAGRVDVVEWLLDRPDAARTVPIEAIETGLSRGHVGIALAAHRTGTLALDRWRALDAAVRSGKVDVVAAVADAGAVYTRSALVHAVELGHVDIAAYLCGRYGAADAQHAIDRSYKSPQIAWPVVCWLRDNVEGVCTARVHGSACASASYCWAGTPCRCLARCAASRSAPAGIDRSGLDQC</sequence>
<dbReference type="PANTHER" id="PTHR46586">
    <property type="entry name" value="ANKYRIN REPEAT-CONTAINING PROTEIN"/>
    <property type="match status" value="1"/>
</dbReference>
<reference evidence="1 2" key="1">
    <citation type="journal article" date="2013" name="Science">
        <title>Pandoraviruses: amoeba viruses with genomes up to 2.5 Mb reaching that of parasitic eukaryotes.</title>
        <authorList>
            <person name="Philippe N."/>
            <person name="Legendre M."/>
            <person name="Doutre G."/>
            <person name="Coute Y."/>
            <person name="Poirot O."/>
            <person name="Lescot M."/>
            <person name="Arslan D."/>
            <person name="Seltzer V."/>
            <person name="Bertaux L."/>
            <person name="Bruley C."/>
            <person name="Garin J."/>
            <person name="Claverie J.M."/>
            <person name="Abergel C."/>
        </authorList>
    </citation>
    <scope>NUCLEOTIDE SEQUENCE [LARGE SCALE GENOMIC DNA]</scope>
    <source>
        <strain evidence="1">Melbourne</strain>
    </source>
</reference>
<dbReference type="Proteomes" id="UP000201566">
    <property type="component" value="Segment"/>
</dbReference>
<organism evidence="1 2">
    <name type="scientific">Pandoravirus dulcis</name>
    <dbReference type="NCBI Taxonomy" id="1349409"/>
    <lineage>
        <taxon>Viruses</taxon>
        <taxon>Pandoravirus</taxon>
    </lineage>
</organism>
<dbReference type="GeneID" id="16511959"/>
<dbReference type="SUPFAM" id="SSF48403">
    <property type="entry name" value="Ankyrin repeat"/>
    <property type="match status" value="1"/>
</dbReference>
<name>S4VZN9_9VIRU</name>
<dbReference type="PANTHER" id="PTHR46586:SF3">
    <property type="entry name" value="ANKYRIN REPEAT-CONTAINING PROTEIN"/>
    <property type="match status" value="1"/>
</dbReference>
<dbReference type="RefSeq" id="YP_008319988.1">
    <property type="nucleotide sequence ID" value="NC_021858.1"/>
</dbReference>
<dbReference type="InterPro" id="IPR036770">
    <property type="entry name" value="Ankyrin_rpt-contain_sf"/>
</dbReference>
<evidence type="ECO:0008006" key="3">
    <source>
        <dbReference type="Google" id="ProtNLM"/>
    </source>
</evidence>
<dbReference type="InterPro" id="IPR052050">
    <property type="entry name" value="SecEffector_AnkRepeat"/>
</dbReference>
<dbReference type="SMART" id="SM00248">
    <property type="entry name" value="ANK"/>
    <property type="match status" value="3"/>
</dbReference>
<protein>
    <recommendedName>
        <fullName evidence="3">Ankyrin repeat domain containing protein</fullName>
    </recommendedName>
</protein>
<proteinExistence type="predicted"/>
<dbReference type="EMBL" id="KC977570">
    <property type="protein sequence ID" value="AGO83319.1"/>
    <property type="molecule type" value="Genomic_DNA"/>
</dbReference>
<dbReference type="KEGG" id="vg:16511959"/>